<dbReference type="AlphaFoldDB" id="A0A5B7FXI9"/>
<evidence type="ECO:0000313" key="2">
    <source>
        <dbReference type="EMBL" id="MPC49703.1"/>
    </source>
</evidence>
<gene>
    <name evidence="2" type="ORF">E2C01_043515</name>
</gene>
<dbReference type="Proteomes" id="UP000324222">
    <property type="component" value="Unassembled WGS sequence"/>
</dbReference>
<proteinExistence type="predicted"/>
<protein>
    <submittedName>
        <fullName evidence="2">Uncharacterized protein</fullName>
    </submittedName>
</protein>
<evidence type="ECO:0000256" key="1">
    <source>
        <dbReference type="SAM" id="MobiDB-lite"/>
    </source>
</evidence>
<organism evidence="2 3">
    <name type="scientific">Portunus trituberculatus</name>
    <name type="common">Swimming crab</name>
    <name type="synonym">Neptunus trituberculatus</name>
    <dbReference type="NCBI Taxonomy" id="210409"/>
    <lineage>
        <taxon>Eukaryota</taxon>
        <taxon>Metazoa</taxon>
        <taxon>Ecdysozoa</taxon>
        <taxon>Arthropoda</taxon>
        <taxon>Crustacea</taxon>
        <taxon>Multicrustacea</taxon>
        <taxon>Malacostraca</taxon>
        <taxon>Eumalacostraca</taxon>
        <taxon>Eucarida</taxon>
        <taxon>Decapoda</taxon>
        <taxon>Pleocyemata</taxon>
        <taxon>Brachyura</taxon>
        <taxon>Eubrachyura</taxon>
        <taxon>Portunoidea</taxon>
        <taxon>Portunidae</taxon>
        <taxon>Portuninae</taxon>
        <taxon>Portunus</taxon>
    </lineage>
</organism>
<feature type="compositionally biased region" description="Basic and acidic residues" evidence="1">
    <location>
        <begin position="57"/>
        <end position="73"/>
    </location>
</feature>
<evidence type="ECO:0000313" key="3">
    <source>
        <dbReference type="Proteomes" id="UP000324222"/>
    </source>
</evidence>
<dbReference type="EMBL" id="VSRR010009043">
    <property type="protein sequence ID" value="MPC49703.1"/>
    <property type="molecule type" value="Genomic_DNA"/>
</dbReference>
<reference evidence="2 3" key="1">
    <citation type="submission" date="2019-05" db="EMBL/GenBank/DDBJ databases">
        <title>Another draft genome of Portunus trituberculatus and its Hox gene families provides insights of decapod evolution.</title>
        <authorList>
            <person name="Jeong J.-H."/>
            <person name="Song I."/>
            <person name="Kim S."/>
            <person name="Choi T."/>
            <person name="Kim D."/>
            <person name="Ryu S."/>
            <person name="Kim W."/>
        </authorList>
    </citation>
    <scope>NUCLEOTIDE SEQUENCE [LARGE SCALE GENOMIC DNA]</scope>
    <source>
        <tissue evidence="2">Muscle</tissue>
    </source>
</reference>
<feature type="region of interest" description="Disordered" evidence="1">
    <location>
        <begin position="21"/>
        <end position="118"/>
    </location>
</feature>
<name>A0A5B7FXI9_PORTR</name>
<keyword evidence="3" id="KW-1185">Reference proteome</keyword>
<comment type="caution">
    <text evidence="2">The sequence shown here is derived from an EMBL/GenBank/DDBJ whole genome shotgun (WGS) entry which is preliminary data.</text>
</comment>
<sequence length="118" mass="13303">MFPLHCRRKFFPADNVPPLFFPTSLSSHETDRDSRTLPKHLQQVSRTLPPPPTQQVDVERRHPRLEARREHHSNVPLVAGLSSPVSGKRSKSQTRDLGRVDAATGLVRPARPLHPVSL</sequence>
<accession>A0A5B7FXI9</accession>